<dbReference type="EMBL" id="KJ626180">
    <property type="protein sequence ID" value="AIZ49697.1"/>
    <property type="molecule type" value="Genomic_DNA"/>
</dbReference>
<name>A0A0A7KU40_AERSS</name>
<protein>
    <submittedName>
        <fullName evidence="1">Uncharacterized protein</fullName>
    </submittedName>
</protein>
<organism evidence="1">
    <name type="scientific">Aeromonas salmonicida subsp. salmonicida</name>
    <dbReference type="NCBI Taxonomy" id="29491"/>
    <lineage>
        <taxon>Bacteria</taxon>
        <taxon>Pseudomonadati</taxon>
        <taxon>Pseudomonadota</taxon>
        <taxon>Gammaproteobacteria</taxon>
        <taxon>Aeromonadales</taxon>
        <taxon>Aeromonadaceae</taxon>
        <taxon>Aeromonas</taxon>
    </lineage>
</organism>
<proteinExistence type="predicted"/>
<reference evidence="1" key="1">
    <citation type="submission" date="2014-03" db="EMBL/GenBank/DDBJ databases">
        <authorList>
            <person name="Emond-Rheault J.-G."/>
            <person name="Trudel M.V."/>
            <person name="Vincent A.T."/>
            <person name="Brochu F."/>
            <person name="Boyle B."/>
            <person name="Tanaka K.H."/>
            <person name="Attere S.A."/>
            <person name="Jubinville E."/>
            <person name="Frenette M."/>
            <person name="Derome N."/>
            <person name="Charette S.J."/>
        </authorList>
    </citation>
    <scope>NUCLEOTIDE SEQUENCE</scope>
    <source>
        <strain evidence="1">09-0167</strain>
    </source>
</reference>
<evidence type="ECO:0000313" key="1">
    <source>
        <dbReference type="EMBL" id="AIZ49697.1"/>
    </source>
</evidence>
<sequence length="372" mass="42064">MASTELKEEINMSHFAVMVIGQNVENQLAPYHEFECTGTVDQYVQTIDRLPSLLEDYAKDTHSMLRGPEGELVSAYDDRFYREKTEEEKKGKTHLDASSKIRFVPEGWTEQEVVVNEFMSLVDFIKYQTSDGFPFLQEGDELDLLDEHKWGWARVNAAGEVIEYTDRTNPNKQWDWYQIGGRWSGFLKLKQDAAGSLGHQGLMGSCANDGEGRADSALKSAIDFEGMRDEAGAKAATNWDKAAEAKIAAGLPADSMWEPWDVVRERHPGNIDAARDEYHAQGAMQAVKKALNLWDGTDKFLTPRDEFIQQARDSALVLFGVVQDSKWFAKGEMGWFGMSTDDMTQAEWNRKVNELLDELPDDTLITIVDCHI</sequence>
<dbReference type="AlphaFoldDB" id="A0A0A7KU40"/>
<accession>A0A0A7KU40</accession>
<reference evidence="1" key="2">
    <citation type="journal article" date="2015" name="Vet. Microbiol.">
        <title>Variants of a genomic island in Aeromonas salmonicida subsp. salmonicida link isolates with their geographical origins.</title>
        <authorList>
            <person name="Emond-Rheault J.G."/>
            <person name="Vincent A.T."/>
            <person name="Trudel M.V."/>
            <person name="Brochu F."/>
            <person name="Boyle B."/>
            <person name="Tanaka K.H."/>
            <person name="Attere S.A."/>
            <person name="Jubinville E."/>
            <person name="Loch T.P."/>
            <person name="Winters A.D."/>
            <person name="Faisal M."/>
            <person name="Frenette M."/>
            <person name="Derome N."/>
            <person name="Charette S.J."/>
        </authorList>
    </citation>
    <scope>NUCLEOTIDE SEQUENCE</scope>
    <source>
        <strain evidence="1">09-0167</strain>
    </source>
</reference>